<reference evidence="2" key="1">
    <citation type="submission" date="2022-10" db="EMBL/GenBank/DDBJ databases">
        <title>Novel sulphate-reducing endosymbionts in the free-living metamonad Anaeramoeba.</title>
        <authorList>
            <person name="Jerlstrom-Hultqvist J."/>
            <person name="Cepicka I."/>
            <person name="Gallot-Lavallee L."/>
            <person name="Salas-Leiva D."/>
            <person name="Curtis B.A."/>
            <person name="Zahonova K."/>
            <person name="Pipaliya S."/>
            <person name="Dacks J."/>
            <person name="Roger A.J."/>
        </authorList>
    </citation>
    <scope>NUCLEOTIDE SEQUENCE</scope>
    <source>
        <strain evidence="2">BMAN</strain>
    </source>
</reference>
<evidence type="ECO:0000313" key="3">
    <source>
        <dbReference type="Proteomes" id="UP001149090"/>
    </source>
</evidence>
<keyword evidence="1" id="KW-0472">Membrane</keyword>
<sequence length="143" mass="15766">MKKPDKSNSLIFVIVISGICLLLVIAVFMVPSLLIAYPDRNIDCSEKLWSWILVCNVTFGGGIVLSYLSSMVVDQYQSRSATSTGLSLFLFVWSVVGLVWASKDGVKDQCGKLWSVTMADSITIISLNFLGFVLGMIFFATHR</sequence>
<gene>
    <name evidence="2" type="ORF">M0811_04338</name>
</gene>
<organism evidence="2 3">
    <name type="scientific">Anaeramoeba ignava</name>
    <name type="common">Anaerobic marine amoeba</name>
    <dbReference type="NCBI Taxonomy" id="1746090"/>
    <lineage>
        <taxon>Eukaryota</taxon>
        <taxon>Metamonada</taxon>
        <taxon>Anaeramoebidae</taxon>
        <taxon>Anaeramoeba</taxon>
    </lineage>
</organism>
<keyword evidence="1" id="KW-0812">Transmembrane</keyword>
<dbReference type="Proteomes" id="UP001149090">
    <property type="component" value="Unassembled WGS sequence"/>
</dbReference>
<comment type="caution">
    <text evidence="2">The sequence shown here is derived from an EMBL/GenBank/DDBJ whole genome shotgun (WGS) entry which is preliminary data.</text>
</comment>
<keyword evidence="3" id="KW-1185">Reference proteome</keyword>
<feature type="transmembrane region" description="Helical" evidence="1">
    <location>
        <begin position="80"/>
        <end position="101"/>
    </location>
</feature>
<accession>A0A9Q0RGK6</accession>
<name>A0A9Q0RGK6_ANAIG</name>
<evidence type="ECO:0000256" key="1">
    <source>
        <dbReference type="SAM" id="Phobius"/>
    </source>
</evidence>
<dbReference type="AlphaFoldDB" id="A0A9Q0RGK6"/>
<dbReference type="EMBL" id="JAPDFW010000033">
    <property type="protein sequence ID" value="KAJ5079317.1"/>
    <property type="molecule type" value="Genomic_DNA"/>
</dbReference>
<feature type="transmembrane region" description="Helical" evidence="1">
    <location>
        <begin position="48"/>
        <end position="68"/>
    </location>
</feature>
<evidence type="ECO:0000313" key="2">
    <source>
        <dbReference type="EMBL" id="KAJ5079317.1"/>
    </source>
</evidence>
<keyword evidence="1" id="KW-1133">Transmembrane helix</keyword>
<protein>
    <submittedName>
        <fullName evidence="2">Uncharacterized protein</fullName>
    </submittedName>
</protein>
<feature type="transmembrane region" description="Helical" evidence="1">
    <location>
        <begin position="121"/>
        <end position="140"/>
    </location>
</feature>
<proteinExistence type="predicted"/>
<feature type="transmembrane region" description="Helical" evidence="1">
    <location>
        <begin position="12"/>
        <end position="36"/>
    </location>
</feature>